<comment type="caution">
    <text evidence="1">The sequence shown here is derived from an EMBL/GenBank/DDBJ whole genome shotgun (WGS) entry which is preliminary data.</text>
</comment>
<proteinExistence type="predicted"/>
<accession>A0ABN3VA62</accession>
<dbReference type="Proteomes" id="UP001500893">
    <property type="component" value="Unassembled WGS sequence"/>
</dbReference>
<evidence type="ECO:0000313" key="2">
    <source>
        <dbReference type="Proteomes" id="UP001500893"/>
    </source>
</evidence>
<sequence>MKESRLAFCRRPAVAAAVSVLAPASARAVGRGDTVALPVREALAALPLQSEDRTGYERTVPALDRRGP</sequence>
<reference evidence="1 2" key="1">
    <citation type="journal article" date="2019" name="Int. J. Syst. Evol. Microbiol.">
        <title>The Global Catalogue of Microorganisms (GCM) 10K type strain sequencing project: providing services to taxonomists for standard genome sequencing and annotation.</title>
        <authorList>
            <consortium name="The Broad Institute Genomics Platform"/>
            <consortium name="The Broad Institute Genome Sequencing Center for Infectious Disease"/>
            <person name="Wu L."/>
            <person name="Ma J."/>
        </authorList>
    </citation>
    <scope>NUCLEOTIDE SEQUENCE [LARGE SCALE GENOMIC DNA]</scope>
    <source>
        <strain evidence="1 2">JCM 11574</strain>
    </source>
</reference>
<protein>
    <submittedName>
        <fullName evidence="1">Uncharacterized protein</fullName>
    </submittedName>
</protein>
<dbReference type="EMBL" id="BAAAVM010000177">
    <property type="protein sequence ID" value="GAA2786161.1"/>
    <property type="molecule type" value="Genomic_DNA"/>
</dbReference>
<evidence type="ECO:0000313" key="1">
    <source>
        <dbReference type="EMBL" id="GAA2786161.1"/>
    </source>
</evidence>
<keyword evidence="2" id="KW-1185">Reference proteome</keyword>
<gene>
    <name evidence="1" type="ORF">GCM10010521_75210</name>
</gene>
<organism evidence="1 2">
    <name type="scientific">Streptomyces rameus</name>
    <dbReference type="NCBI Taxonomy" id="68261"/>
    <lineage>
        <taxon>Bacteria</taxon>
        <taxon>Bacillati</taxon>
        <taxon>Actinomycetota</taxon>
        <taxon>Actinomycetes</taxon>
        <taxon>Kitasatosporales</taxon>
        <taxon>Streptomycetaceae</taxon>
        <taxon>Streptomyces</taxon>
    </lineage>
</organism>
<name>A0ABN3VA62_9ACTN</name>